<name>S7T1V6_9BACT</name>
<dbReference type="GO" id="GO:0097163">
    <property type="term" value="F:sulfur carrier activity"/>
    <property type="evidence" value="ECO:0007669"/>
    <property type="project" value="UniProtKB-UniRule"/>
</dbReference>
<protein>
    <recommendedName>
        <fullName evidence="3">Sulfur carrier protein FdhD</fullName>
    </recommendedName>
</protein>
<dbReference type="InterPro" id="IPR003786">
    <property type="entry name" value="FdhD"/>
</dbReference>
<dbReference type="Gene3D" id="3.10.20.10">
    <property type="match status" value="1"/>
</dbReference>
<evidence type="ECO:0000256" key="1">
    <source>
        <dbReference type="ARBA" id="ARBA00022490"/>
    </source>
</evidence>
<accession>S7T1V6</accession>
<dbReference type="Pfam" id="PF02634">
    <property type="entry name" value="FdhD-NarQ"/>
    <property type="match status" value="1"/>
</dbReference>
<dbReference type="NCBIfam" id="TIGR00129">
    <property type="entry name" value="fdhD_narQ"/>
    <property type="match status" value="1"/>
</dbReference>
<proteinExistence type="inferred from homology"/>
<dbReference type="eggNOG" id="COG1526">
    <property type="taxonomic scope" value="Bacteria"/>
</dbReference>
<comment type="function">
    <text evidence="3">Required for formate dehydrogenase (FDH) activity. Acts as a sulfur carrier protein that transfers sulfur from IscS to the molybdenum cofactor prior to its insertion into FDH.</text>
</comment>
<dbReference type="Proteomes" id="UP000014975">
    <property type="component" value="Unassembled WGS sequence"/>
</dbReference>
<dbReference type="STRING" id="1121439.dsat_1189"/>
<sequence>MSVTHRPVRRLRPHSEELFDDDLTVEQGLEIVIDDVPYAMTMRMPGEDHDLALGFCFTEGLICGPEEMEGMEHCAGSMGEGRIFVRLARGGKDRAERLARQRGQVSKSSCGLCGKGSLAEVHADIAPVTRTTPFTAQALWDLREKVLGLQEVFALTGSTHSAAVADASGEVLAFAEDIGRHNALDKAIGKTLRLGLRERAHTVLVSSRLSYEMVLKAGMLGAEVLAGQSAPTSLAVDFGGKLGMTVIGFLERARMNVYTRPERVLHEPKAG</sequence>
<reference evidence="4 5" key="1">
    <citation type="journal article" date="2013" name="Genome Announc.">
        <title>Draft genome sequences for three mercury-methylating, sulfate-reducing bacteria.</title>
        <authorList>
            <person name="Brown S.D."/>
            <person name="Hurt R.A.Jr."/>
            <person name="Gilmour C.C."/>
            <person name="Elias D.A."/>
        </authorList>
    </citation>
    <scope>NUCLEOTIDE SEQUENCE [LARGE SCALE GENOMIC DNA]</scope>
    <source>
        <strain evidence="4 5">DSM 16529</strain>
    </source>
</reference>
<dbReference type="GO" id="GO:0005737">
    <property type="term" value="C:cytoplasm"/>
    <property type="evidence" value="ECO:0007669"/>
    <property type="project" value="UniProtKB-SubCell"/>
</dbReference>
<comment type="similarity">
    <text evidence="3">Belongs to the FdhD family.</text>
</comment>
<dbReference type="OrthoDB" id="3197277at2"/>
<dbReference type="GO" id="GO:0006777">
    <property type="term" value="P:Mo-molybdopterin cofactor biosynthetic process"/>
    <property type="evidence" value="ECO:0007669"/>
    <property type="project" value="UniProtKB-UniRule"/>
</dbReference>
<gene>
    <name evidence="3" type="primary">fdhD</name>
    <name evidence="4" type="ORF">dsat_1189</name>
</gene>
<dbReference type="HAMAP" id="MF_00187">
    <property type="entry name" value="FdhD"/>
    <property type="match status" value="1"/>
</dbReference>
<dbReference type="EMBL" id="ATHI01000030">
    <property type="protein sequence ID" value="EPR31062.1"/>
    <property type="molecule type" value="Genomic_DNA"/>
</dbReference>
<evidence type="ECO:0000313" key="5">
    <source>
        <dbReference type="Proteomes" id="UP000014975"/>
    </source>
</evidence>
<keyword evidence="5" id="KW-1185">Reference proteome</keyword>
<dbReference type="PATRIC" id="fig|1121439.3.peg.2572"/>
<organism evidence="4 5">
    <name type="scientific">Alkalidesulfovibrio alkalitolerans DSM 16529</name>
    <dbReference type="NCBI Taxonomy" id="1121439"/>
    <lineage>
        <taxon>Bacteria</taxon>
        <taxon>Pseudomonadati</taxon>
        <taxon>Thermodesulfobacteriota</taxon>
        <taxon>Desulfovibrionia</taxon>
        <taxon>Desulfovibrionales</taxon>
        <taxon>Desulfovibrionaceae</taxon>
        <taxon>Alkalidesulfovibrio</taxon>
    </lineage>
</organism>
<evidence type="ECO:0000256" key="2">
    <source>
        <dbReference type="ARBA" id="ARBA00023150"/>
    </source>
</evidence>
<evidence type="ECO:0000313" key="4">
    <source>
        <dbReference type="EMBL" id="EPR31062.1"/>
    </source>
</evidence>
<dbReference type="SUPFAM" id="SSF53927">
    <property type="entry name" value="Cytidine deaminase-like"/>
    <property type="match status" value="1"/>
</dbReference>
<dbReference type="AlphaFoldDB" id="S7T1V6"/>
<dbReference type="InterPro" id="IPR016193">
    <property type="entry name" value="Cytidine_deaminase-like"/>
</dbReference>
<feature type="active site" description="Cysteine persulfide intermediate" evidence="3">
    <location>
        <position position="110"/>
    </location>
</feature>
<evidence type="ECO:0000256" key="3">
    <source>
        <dbReference type="HAMAP-Rule" id="MF_00187"/>
    </source>
</evidence>
<dbReference type="PIRSF" id="PIRSF015626">
    <property type="entry name" value="FdhD"/>
    <property type="match status" value="1"/>
</dbReference>
<comment type="caution">
    <text evidence="4">The sequence shown here is derived from an EMBL/GenBank/DDBJ whole genome shotgun (WGS) entry which is preliminary data.</text>
</comment>
<comment type="caution">
    <text evidence="3">Lacks conserved residue(s) required for the propagation of feature annotation.</text>
</comment>
<dbReference type="PANTHER" id="PTHR30592:SF1">
    <property type="entry name" value="SULFUR CARRIER PROTEIN FDHD"/>
    <property type="match status" value="1"/>
</dbReference>
<keyword evidence="2 3" id="KW-0501">Molybdenum cofactor biosynthesis</keyword>
<dbReference type="RefSeq" id="WP_020887886.1">
    <property type="nucleotide sequence ID" value="NZ_ATHI01000030.1"/>
</dbReference>
<keyword evidence="1 3" id="KW-0963">Cytoplasm</keyword>
<comment type="subcellular location">
    <subcellularLocation>
        <location evidence="3">Cytoplasm</location>
    </subcellularLocation>
</comment>
<dbReference type="GO" id="GO:0016783">
    <property type="term" value="F:sulfurtransferase activity"/>
    <property type="evidence" value="ECO:0007669"/>
    <property type="project" value="InterPro"/>
</dbReference>
<dbReference type="Gene3D" id="3.40.140.10">
    <property type="entry name" value="Cytidine Deaminase, domain 2"/>
    <property type="match status" value="1"/>
</dbReference>
<dbReference type="PANTHER" id="PTHR30592">
    <property type="entry name" value="FORMATE DEHYDROGENASE"/>
    <property type="match status" value="1"/>
</dbReference>